<dbReference type="AlphaFoldDB" id="A0A9X0XFM3"/>
<dbReference type="Pfam" id="PF01844">
    <property type="entry name" value="HNH"/>
    <property type="match status" value="1"/>
</dbReference>
<dbReference type="InterPro" id="IPR003615">
    <property type="entry name" value="HNH_nuc"/>
</dbReference>
<dbReference type="GO" id="GO:0004519">
    <property type="term" value="F:endonuclease activity"/>
    <property type="evidence" value="ECO:0007669"/>
    <property type="project" value="UniProtKB-KW"/>
</dbReference>
<keyword evidence="2" id="KW-0255">Endonuclease</keyword>
<evidence type="ECO:0000313" key="3">
    <source>
        <dbReference type="Proteomes" id="UP000643207"/>
    </source>
</evidence>
<dbReference type="Gene3D" id="1.10.30.50">
    <property type="match status" value="1"/>
</dbReference>
<sequence length="119" mass="13308">MPTAAPKPCTVCGRTVAGGGSRCELHPKQAWAKPEGHKRRAGWWLHQQRVRLFRRAPWCVHCERQGLKVLATQRDHIVPLSEGGLDEEANTQGLCDGCHQVKSEVERLRAIARRRGGGR</sequence>
<dbReference type="SMART" id="SM00507">
    <property type="entry name" value="HNHc"/>
    <property type="match status" value="1"/>
</dbReference>
<dbReference type="EMBL" id="JAERRA010000001">
    <property type="protein sequence ID" value="MBL0720203.1"/>
    <property type="molecule type" value="Genomic_DNA"/>
</dbReference>
<dbReference type="GO" id="GO:0003676">
    <property type="term" value="F:nucleic acid binding"/>
    <property type="evidence" value="ECO:0007669"/>
    <property type="project" value="InterPro"/>
</dbReference>
<dbReference type="InterPro" id="IPR002711">
    <property type="entry name" value="HNH"/>
</dbReference>
<evidence type="ECO:0000259" key="1">
    <source>
        <dbReference type="SMART" id="SM00507"/>
    </source>
</evidence>
<proteinExistence type="predicted"/>
<evidence type="ECO:0000313" key="2">
    <source>
        <dbReference type="EMBL" id="MBL0720203.1"/>
    </source>
</evidence>
<reference evidence="2 3" key="1">
    <citation type="submission" date="2021-01" db="EMBL/GenBank/DDBJ databases">
        <title>Piscinibacter sp. Jin2 Genome sequencing and assembly.</title>
        <authorList>
            <person name="Kim I."/>
        </authorList>
    </citation>
    <scope>NUCLEOTIDE SEQUENCE [LARGE SCALE GENOMIC DNA]</scope>
    <source>
        <strain evidence="2 3">Jin2</strain>
    </source>
</reference>
<feature type="domain" description="HNH nuclease" evidence="1">
    <location>
        <begin position="47"/>
        <end position="100"/>
    </location>
</feature>
<keyword evidence="2" id="KW-0378">Hydrolase</keyword>
<dbReference type="GO" id="GO:0008270">
    <property type="term" value="F:zinc ion binding"/>
    <property type="evidence" value="ECO:0007669"/>
    <property type="project" value="InterPro"/>
</dbReference>
<comment type="caution">
    <text evidence="2">The sequence shown here is derived from an EMBL/GenBank/DDBJ whole genome shotgun (WGS) entry which is preliminary data.</text>
</comment>
<dbReference type="Proteomes" id="UP000643207">
    <property type="component" value="Unassembled WGS sequence"/>
</dbReference>
<protein>
    <submittedName>
        <fullName evidence="2">HNH endonuclease</fullName>
    </submittedName>
</protein>
<name>A0A9X0XFM3_9BURK</name>
<accession>A0A9X0XFM3</accession>
<dbReference type="CDD" id="cd00085">
    <property type="entry name" value="HNHc"/>
    <property type="match status" value="1"/>
</dbReference>
<gene>
    <name evidence="2" type="ORF">JI742_09905</name>
</gene>
<organism evidence="2 3">
    <name type="scientific">Aquariibacter lacus</name>
    <dbReference type="NCBI Taxonomy" id="2801332"/>
    <lineage>
        <taxon>Bacteria</taxon>
        <taxon>Pseudomonadati</taxon>
        <taxon>Pseudomonadota</taxon>
        <taxon>Betaproteobacteria</taxon>
        <taxon>Burkholderiales</taxon>
        <taxon>Sphaerotilaceae</taxon>
        <taxon>Aquariibacter</taxon>
    </lineage>
</organism>
<keyword evidence="3" id="KW-1185">Reference proteome</keyword>
<keyword evidence="2" id="KW-0540">Nuclease</keyword>